<feature type="region of interest" description="Disordered" evidence="1">
    <location>
        <begin position="1"/>
        <end position="32"/>
    </location>
</feature>
<evidence type="ECO:0000256" key="1">
    <source>
        <dbReference type="SAM" id="MobiDB-lite"/>
    </source>
</evidence>
<comment type="caution">
    <text evidence="2">The sequence shown here is derived from an EMBL/GenBank/DDBJ whole genome shotgun (WGS) entry which is preliminary data.</text>
</comment>
<accession>A0ABU0P8R5</accession>
<organism evidence="2 3">
    <name type="scientific">Microbacterium murale</name>
    <dbReference type="NCBI Taxonomy" id="1081040"/>
    <lineage>
        <taxon>Bacteria</taxon>
        <taxon>Bacillati</taxon>
        <taxon>Actinomycetota</taxon>
        <taxon>Actinomycetes</taxon>
        <taxon>Micrococcales</taxon>
        <taxon>Microbacteriaceae</taxon>
        <taxon>Microbacterium</taxon>
    </lineage>
</organism>
<evidence type="ECO:0000313" key="3">
    <source>
        <dbReference type="Proteomes" id="UP001239085"/>
    </source>
</evidence>
<name>A0ABU0P8R5_9MICO</name>
<gene>
    <name evidence="2" type="ORF">QFZ46_001870</name>
</gene>
<dbReference type="Proteomes" id="UP001239085">
    <property type="component" value="Unassembled WGS sequence"/>
</dbReference>
<proteinExistence type="predicted"/>
<evidence type="ECO:0000313" key="2">
    <source>
        <dbReference type="EMBL" id="MDQ0643710.1"/>
    </source>
</evidence>
<protein>
    <submittedName>
        <fullName evidence="2">Uncharacterized protein</fullName>
    </submittedName>
</protein>
<sequence>MQSFALQGFRSWNADSPGNRADDPVGKPGEPDLAARGLRSIGLLDLRVDGCDVTLFAERPDGYPRA</sequence>
<reference evidence="2 3" key="1">
    <citation type="submission" date="2023-07" db="EMBL/GenBank/DDBJ databases">
        <title>Comparative genomics of wheat-associated soil bacteria to identify genetic determinants of phenazine resistance.</title>
        <authorList>
            <person name="Mouncey N."/>
        </authorList>
    </citation>
    <scope>NUCLEOTIDE SEQUENCE [LARGE SCALE GENOMIC DNA]</scope>
    <source>
        <strain evidence="2 3">W2I7</strain>
    </source>
</reference>
<keyword evidence="3" id="KW-1185">Reference proteome</keyword>
<dbReference type="EMBL" id="JAUSXK010000001">
    <property type="protein sequence ID" value="MDQ0643710.1"/>
    <property type="molecule type" value="Genomic_DNA"/>
</dbReference>
<dbReference type="RefSeq" id="WP_307360702.1">
    <property type="nucleotide sequence ID" value="NZ_JAUSXK010000001.1"/>
</dbReference>